<comment type="caution">
    <text evidence="1">The sequence shown here is derived from an EMBL/GenBank/DDBJ whole genome shotgun (WGS) entry which is preliminary data.</text>
</comment>
<name>A0A8J7HP49_9NOST</name>
<sequence>MMCSSIDTPSFPERIEALDWEKILQTLYFQGFAKTGQILNLQECHQIINLYGDRAQFRSHVKMEQYRFGQGEYQYFAYPLPVIVQSLRETVYPYLLSVANTWNQELGNVFRFANTLEKFLETCHRAKQVRPTPLLLKYESGDFNCLHQDLYGELTFPLQMAILLSEPGEDFVGGEFVLVEQKPRTQSRVHVAPLHRGEAVIFAVSHRPVQGTRGFYRVNLKHGVSQIHSGQRYCLGIIFHDAT</sequence>
<dbReference type="EMBL" id="JAECZC010000001">
    <property type="protein sequence ID" value="MBH8560702.1"/>
    <property type="molecule type" value="Genomic_DNA"/>
</dbReference>
<evidence type="ECO:0000313" key="2">
    <source>
        <dbReference type="Proteomes" id="UP000632766"/>
    </source>
</evidence>
<keyword evidence="2" id="KW-1185">Reference proteome</keyword>
<reference evidence="1 2" key="1">
    <citation type="journal article" date="2021" name="Int. J. Syst. Evol. Microbiol.">
        <title>Amazonocrinis nigriterrae gen. nov., sp. nov., Atlanticothrix silvestris gen. nov., sp. nov. and Dendronalium phyllosphericum gen. nov., sp. nov., nostocacean cyanobacteria from Brazilian environments.</title>
        <authorList>
            <person name="Alvarenga D.O."/>
            <person name="Andreote A.P.D."/>
            <person name="Branco L.H.Z."/>
            <person name="Delbaje E."/>
            <person name="Cruz R.B."/>
            <person name="Varani A.M."/>
            <person name="Fiore M.F."/>
        </authorList>
    </citation>
    <scope>NUCLEOTIDE SEQUENCE [LARGE SCALE GENOMIC DNA]</scope>
    <source>
        <strain evidence="1 2">CENA67</strain>
    </source>
</reference>
<proteinExistence type="predicted"/>
<gene>
    <name evidence="1" type="ORF">I8748_00505</name>
</gene>
<dbReference type="RefSeq" id="WP_198122761.1">
    <property type="nucleotide sequence ID" value="NZ_JAECZC010000001.1"/>
</dbReference>
<organism evidence="1 2">
    <name type="scientific">Amazonocrinis nigriterrae CENA67</name>
    <dbReference type="NCBI Taxonomy" id="2794033"/>
    <lineage>
        <taxon>Bacteria</taxon>
        <taxon>Bacillati</taxon>
        <taxon>Cyanobacteriota</taxon>
        <taxon>Cyanophyceae</taxon>
        <taxon>Nostocales</taxon>
        <taxon>Nostocaceae</taxon>
        <taxon>Amazonocrinis</taxon>
        <taxon>Amazonocrinis nigriterrae</taxon>
    </lineage>
</organism>
<dbReference type="AlphaFoldDB" id="A0A8J7HP49"/>
<accession>A0A8J7HP49</accession>
<dbReference type="InterPro" id="IPR018655">
    <property type="entry name" value="DUF2086"/>
</dbReference>
<dbReference type="Gene3D" id="2.60.120.620">
    <property type="entry name" value="q2cbj1_9rhob like domain"/>
    <property type="match status" value="1"/>
</dbReference>
<dbReference type="Pfam" id="PF09859">
    <property type="entry name" value="Oxygenase-NA"/>
    <property type="match status" value="1"/>
</dbReference>
<protein>
    <submittedName>
        <fullName evidence="1">2OG-Fe(II) oxygenase</fullName>
    </submittedName>
</protein>
<dbReference type="Proteomes" id="UP000632766">
    <property type="component" value="Unassembled WGS sequence"/>
</dbReference>
<evidence type="ECO:0000313" key="1">
    <source>
        <dbReference type="EMBL" id="MBH8560702.1"/>
    </source>
</evidence>